<comment type="subcellular location">
    <subcellularLocation>
        <location evidence="1">Cell membrane</location>
        <topology evidence="1">Multi-pass membrane protein</topology>
    </subcellularLocation>
</comment>
<dbReference type="GO" id="GO:0022857">
    <property type="term" value="F:transmembrane transporter activity"/>
    <property type="evidence" value="ECO:0007669"/>
    <property type="project" value="InterPro"/>
</dbReference>
<keyword evidence="2" id="KW-1003">Cell membrane</keyword>
<dbReference type="AlphaFoldDB" id="A0A328BK29"/>
<dbReference type="Pfam" id="PF13520">
    <property type="entry name" value="AA_permease_2"/>
    <property type="match status" value="1"/>
</dbReference>
<dbReference type="Gene3D" id="1.20.1740.10">
    <property type="entry name" value="Amino acid/polyamine transporter I"/>
    <property type="match status" value="1"/>
</dbReference>
<sequence>MTDQLRHGVRLIDLVMLGAGTAIGAAIFSVLGPAAEVGGAGILIAVGVAALPMVLFGLVYAFMASAIPKTAASYEWQRQFTHPVIAFGIVWLRVLSNAVVMVILAQVLVNYLSMVLPLPAKPVMLAFFAAVFALNFLGVAIAARAQTVLMLGLLAVFMVLVIAGAPSLKPQLFVEAATGGWLPIVAALPLMIQLFLGIETATEVGEEVDNPKTTVPLGLALGLLLTVVVYLAISFTALSLVGPEALAASQAPLLDAAKVALGPVATPLIVVAAVLALTKSMNAVFLVFSRFLFAMGRSGVLPAALGKVHPKFGTPHVATIVAFGACVAGLLLPSSLLFLLIAVNIPTMMKYLGSCLAAWSVAAHHPDIHAQARLPFSRGLVKALSALGMVAAVVIALLGLASDWRPYVLLAVWLVGGLAYYAVRTRRAPASA</sequence>
<evidence type="ECO:0000256" key="4">
    <source>
        <dbReference type="ARBA" id="ARBA00022989"/>
    </source>
</evidence>
<keyword evidence="5 6" id="KW-0472">Membrane</keyword>
<dbReference type="EMBL" id="QFYS01000003">
    <property type="protein sequence ID" value="RAK66356.1"/>
    <property type="molecule type" value="Genomic_DNA"/>
</dbReference>
<reference evidence="7 8" key="1">
    <citation type="submission" date="2018-05" db="EMBL/GenBank/DDBJ databases">
        <authorList>
            <person name="Lanie J.A."/>
            <person name="Ng W.-L."/>
            <person name="Kazmierczak K.M."/>
            <person name="Andrzejewski T.M."/>
            <person name="Davidsen T.M."/>
            <person name="Wayne K.J."/>
            <person name="Tettelin H."/>
            <person name="Glass J.I."/>
            <person name="Rusch D."/>
            <person name="Podicherti R."/>
            <person name="Tsui H.-C.T."/>
            <person name="Winkler M.E."/>
        </authorList>
    </citation>
    <scope>NUCLEOTIDE SEQUENCE [LARGE SCALE GENOMIC DNA]</scope>
    <source>
        <strain evidence="7 8">BUT-10</strain>
    </source>
</reference>
<feature type="transmembrane region" description="Helical" evidence="6">
    <location>
        <begin position="12"/>
        <end position="31"/>
    </location>
</feature>
<dbReference type="GO" id="GO:0005886">
    <property type="term" value="C:plasma membrane"/>
    <property type="evidence" value="ECO:0007669"/>
    <property type="project" value="UniProtKB-SubCell"/>
</dbReference>
<dbReference type="RefSeq" id="WP_111275665.1">
    <property type="nucleotide sequence ID" value="NZ_QFYS01000003.1"/>
</dbReference>
<evidence type="ECO:0000256" key="3">
    <source>
        <dbReference type="ARBA" id="ARBA00022692"/>
    </source>
</evidence>
<organism evidence="7 8">
    <name type="scientific">Phenylobacterium kunshanense</name>
    <dbReference type="NCBI Taxonomy" id="1445034"/>
    <lineage>
        <taxon>Bacteria</taxon>
        <taxon>Pseudomonadati</taxon>
        <taxon>Pseudomonadota</taxon>
        <taxon>Alphaproteobacteria</taxon>
        <taxon>Caulobacterales</taxon>
        <taxon>Caulobacteraceae</taxon>
        <taxon>Phenylobacterium</taxon>
    </lineage>
</organism>
<feature type="transmembrane region" description="Helical" evidence="6">
    <location>
        <begin position="407"/>
        <end position="423"/>
    </location>
</feature>
<feature type="transmembrane region" description="Helical" evidence="6">
    <location>
        <begin position="123"/>
        <end position="141"/>
    </location>
</feature>
<feature type="transmembrane region" description="Helical" evidence="6">
    <location>
        <begin position="84"/>
        <end position="111"/>
    </location>
</feature>
<keyword evidence="4 6" id="KW-1133">Transmembrane helix</keyword>
<feature type="transmembrane region" description="Helical" evidence="6">
    <location>
        <begin position="317"/>
        <end position="343"/>
    </location>
</feature>
<dbReference type="Proteomes" id="UP000249524">
    <property type="component" value="Unassembled WGS sequence"/>
</dbReference>
<feature type="transmembrane region" description="Helical" evidence="6">
    <location>
        <begin position="260"/>
        <end position="277"/>
    </location>
</feature>
<proteinExistence type="predicted"/>
<dbReference type="PANTHER" id="PTHR42770:SF7">
    <property type="entry name" value="MEMBRANE PROTEIN"/>
    <property type="match status" value="1"/>
</dbReference>
<accession>A0A328BK29</accession>
<dbReference type="PANTHER" id="PTHR42770">
    <property type="entry name" value="AMINO ACID TRANSPORTER-RELATED"/>
    <property type="match status" value="1"/>
</dbReference>
<evidence type="ECO:0000256" key="5">
    <source>
        <dbReference type="ARBA" id="ARBA00023136"/>
    </source>
</evidence>
<gene>
    <name evidence="7" type="ORF">DJ019_08895</name>
</gene>
<dbReference type="InterPro" id="IPR050367">
    <property type="entry name" value="APC_superfamily"/>
</dbReference>
<evidence type="ECO:0000256" key="6">
    <source>
        <dbReference type="SAM" id="Phobius"/>
    </source>
</evidence>
<protein>
    <submittedName>
        <fullName evidence="7">APC family permease</fullName>
    </submittedName>
</protein>
<feature type="transmembrane region" description="Helical" evidence="6">
    <location>
        <begin position="180"/>
        <end position="198"/>
    </location>
</feature>
<keyword evidence="3 6" id="KW-0812">Transmembrane</keyword>
<dbReference type="PIRSF" id="PIRSF006060">
    <property type="entry name" value="AA_transporter"/>
    <property type="match status" value="1"/>
</dbReference>
<keyword evidence="8" id="KW-1185">Reference proteome</keyword>
<name>A0A328BK29_9CAUL</name>
<feature type="transmembrane region" description="Helical" evidence="6">
    <location>
        <begin position="37"/>
        <end position="63"/>
    </location>
</feature>
<dbReference type="OrthoDB" id="9762947at2"/>
<evidence type="ECO:0000313" key="7">
    <source>
        <dbReference type="EMBL" id="RAK66356.1"/>
    </source>
</evidence>
<feature type="transmembrane region" description="Helical" evidence="6">
    <location>
        <begin position="219"/>
        <end position="240"/>
    </location>
</feature>
<comment type="caution">
    <text evidence="7">The sequence shown here is derived from an EMBL/GenBank/DDBJ whole genome shotgun (WGS) entry which is preliminary data.</text>
</comment>
<feature type="transmembrane region" description="Helical" evidence="6">
    <location>
        <begin position="148"/>
        <end position="168"/>
    </location>
</feature>
<dbReference type="InterPro" id="IPR002293">
    <property type="entry name" value="AA/rel_permease1"/>
</dbReference>
<evidence type="ECO:0000256" key="1">
    <source>
        <dbReference type="ARBA" id="ARBA00004651"/>
    </source>
</evidence>
<feature type="transmembrane region" description="Helical" evidence="6">
    <location>
        <begin position="380"/>
        <end position="401"/>
    </location>
</feature>
<feature type="transmembrane region" description="Helical" evidence="6">
    <location>
        <begin position="284"/>
        <end position="305"/>
    </location>
</feature>
<evidence type="ECO:0000313" key="8">
    <source>
        <dbReference type="Proteomes" id="UP000249524"/>
    </source>
</evidence>
<evidence type="ECO:0000256" key="2">
    <source>
        <dbReference type="ARBA" id="ARBA00022475"/>
    </source>
</evidence>